<keyword evidence="4 5" id="KW-0472">Membrane</keyword>
<dbReference type="Pfam" id="PF00999">
    <property type="entry name" value="Na_H_Exchanger"/>
    <property type="match status" value="1"/>
</dbReference>
<evidence type="ECO:0000256" key="2">
    <source>
        <dbReference type="ARBA" id="ARBA00022692"/>
    </source>
</evidence>
<comment type="subcellular location">
    <subcellularLocation>
        <location evidence="1">Membrane</location>
        <topology evidence="1">Multi-pass membrane protein</topology>
    </subcellularLocation>
</comment>
<dbReference type="EMBL" id="JANFYS010000002">
    <property type="protein sequence ID" value="MCQ4769172.1"/>
    <property type="molecule type" value="Genomic_DNA"/>
</dbReference>
<evidence type="ECO:0000256" key="1">
    <source>
        <dbReference type="ARBA" id="ARBA00004141"/>
    </source>
</evidence>
<evidence type="ECO:0000313" key="8">
    <source>
        <dbReference type="Proteomes" id="UP001204562"/>
    </source>
</evidence>
<dbReference type="InterPro" id="IPR038770">
    <property type="entry name" value="Na+/solute_symporter_sf"/>
</dbReference>
<dbReference type="Gene3D" id="1.20.1530.20">
    <property type="match status" value="1"/>
</dbReference>
<comment type="caution">
    <text evidence="7">The sequence shown here is derived from an EMBL/GenBank/DDBJ whole genome shotgun (WGS) entry which is preliminary data.</text>
</comment>
<proteinExistence type="predicted"/>
<protein>
    <submittedName>
        <fullName evidence="7">Cation:proton antiporter</fullName>
    </submittedName>
</protein>
<dbReference type="GO" id="GO:0015297">
    <property type="term" value="F:antiporter activity"/>
    <property type="evidence" value="ECO:0007669"/>
    <property type="project" value="InterPro"/>
</dbReference>
<feature type="transmembrane region" description="Helical" evidence="5">
    <location>
        <begin position="362"/>
        <end position="385"/>
    </location>
</feature>
<dbReference type="Proteomes" id="UP001204562">
    <property type="component" value="Unassembled WGS sequence"/>
</dbReference>
<feature type="transmembrane region" description="Helical" evidence="5">
    <location>
        <begin position="297"/>
        <end position="319"/>
    </location>
</feature>
<feature type="transmembrane region" description="Helical" evidence="5">
    <location>
        <begin position="83"/>
        <end position="102"/>
    </location>
</feature>
<feature type="domain" description="Cation/H+ exchanger transmembrane" evidence="6">
    <location>
        <begin position="8"/>
        <end position="378"/>
    </location>
</feature>
<evidence type="ECO:0000256" key="4">
    <source>
        <dbReference type="ARBA" id="ARBA00023136"/>
    </source>
</evidence>
<feature type="transmembrane region" description="Helical" evidence="5">
    <location>
        <begin position="26"/>
        <end position="45"/>
    </location>
</feature>
<gene>
    <name evidence="7" type="ORF">NE579_01655</name>
</gene>
<feature type="transmembrane region" description="Helical" evidence="5">
    <location>
        <begin position="186"/>
        <end position="208"/>
    </location>
</feature>
<dbReference type="PANTHER" id="PTHR31102">
    <property type="match status" value="1"/>
</dbReference>
<name>A0AAW5JHA9_9FIRM</name>
<feature type="transmembrane region" description="Helical" evidence="5">
    <location>
        <begin position="151"/>
        <end position="174"/>
    </location>
</feature>
<evidence type="ECO:0000259" key="6">
    <source>
        <dbReference type="Pfam" id="PF00999"/>
    </source>
</evidence>
<dbReference type="RefSeq" id="WP_256303016.1">
    <property type="nucleotide sequence ID" value="NZ_JANFYS010000002.1"/>
</dbReference>
<dbReference type="InterPro" id="IPR006153">
    <property type="entry name" value="Cation/H_exchanger_TM"/>
</dbReference>
<evidence type="ECO:0000256" key="3">
    <source>
        <dbReference type="ARBA" id="ARBA00022989"/>
    </source>
</evidence>
<keyword evidence="3 5" id="KW-1133">Transmembrane helix</keyword>
<accession>A0AAW5JHA9</accession>
<organism evidence="7 8">
    <name type="scientific">Intestinimonas massiliensis</name>
    <name type="common">ex Afouda et al. 2020</name>
    <dbReference type="NCBI Taxonomy" id="1673721"/>
    <lineage>
        <taxon>Bacteria</taxon>
        <taxon>Bacillati</taxon>
        <taxon>Bacillota</taxon>
        <taxon>Clostridia</taxon>
        <taxon>Eubacteriales</taxon>
        <taxon>Intestinimonas</taxon>
    </lineage>
</organism>
<dbReference type="InterPro" id="IPR051843">
    <property type="entry name" value="CPA1_transporter"/>
</dbReference>
<dbReference type="GO" id="GO:0016020">
    <property type="term" value="C:membrane"/>
    <property type="evidence" value="ECO:0007669"/>
    <property type="project" value="UniProtKB-SubCell"/>
</dbReference>
<evidence type="ECO:0000256" key="5">
    <source>
        <dbReference type="SAM" id="Phobius"/>
    </source>
</evidence>
<evidence type="ECO:0000313" key="7">
    <source>
        <dbReference type="EMBL" id="MCQ4769172.1"/>
    </source>
</evidence>
<sequence>MLQGLALIFLGGMALGRLSSRLRLPPLLGMLLAGILLGPHVLGLLDERILLLSSDLRRIALLIILTRAGLNLRLEDLRRVGRPALLMCFLPACFELVGMVLLAPKLLGVRPLEAALLGSVVAAVSPAVIVPKMLRLIEDGWGGARRIPQMIMAGASVDDVFVIILFTSLTGLAAGESLAFSDLARIPVSILLGIAAGLLCGSLLAVLYHRVPIRDTAKVVLLLSLSFLLAALEDRLSGRVGFSSLLAVMAAGVALQMRQGETAARLSARYAKLWVAAEPLLFVLVGATVNIRCALDFGPAAVLLLFLVLLFQMLGVWVCLLGTALDRRERLFCMVAYCPKATVQAAIGPIPLSMGLACGNLVLTVAVLSILITAPLGAFAIDLLYQRLLQQQTGGGDT</sequence>
<feature type="transmembrane region" description="Helical" evidence="5">
    <location>
        <begin position="270"/>
        <end position="291"/>
    </location>
</feature>
<dbReference type="GO" id="GO:1902600">
    <property type="term" value="P:proton transmembrane transport"/>
    <property type="evidence" value="ECO:0007669"/>
    <property type="project" value="InterPro"/>
</dbReference>
<reference evidence="7" key="1">
    <citation type="submission" date="2022-06" db="EMBL/GenBank/DDBJ databases">
        <title>Isolation of gut microbiota from human fecal samples.</title>
        <authorList>
            <person name="Pamer E.G."/>
            <person name="Barat B."/>
            <person name="Waligurski E."/>
            <person name="Medina S."/>
            <person name="Paddock L."/>
            <person name="Mostad J."/>
        </authorList>
    </citation>
    <scope>NUCLEOTIDE SEQUENCE</scope>
    <source>
        <strain evidence="7">DFI.9.91</strain>
    </source>
</reference>
<feature type="transmembrane region" description="Helical" evidence="5">
    <location>
        <begin position="114"/>
        <end position="130"/>
    </location>
</feature>
<keyword evidence="2 5" id="KW-0812">Transmembrane</keyword>
<dbReference type="PANTHER" id="PTHR31102:SF1">
    <property type="entry name" value="CATION_H+ EXCHANGER DOMAIN-CONTAINING PROTEIN"/>
    <property type="match status" value="1"/>
</dbReference>
<dbReference type="AlphaFoldDB" id="A0AAW5JHA9"/>